<dbReference type="InterPro" id="IPR038765">
    <property type="entry name" value="Papain-like_cys_pep_sf"/>
</dbReference>
<proteinExistence type="inferred from homology"/>
<accession>A0A565CCA7</accession>
<gene>
    <name evidence="5" type="ORF">ANE_LOCUS21774</name>
</gene>
<dbReference type="InterPro" id="IPR003653">
    <property type="entry name" value="Peptidase_C48_C"/>
</dbReference>
<evidence type="ECO:0000256" key="1">
    <source>
        <dbReference type="ARBA" id="ARBA00005234"/>
    </source>
</evidence>
<feature type="domain" description="Ubiquitin-like protease family profile" evidence="4">
    <location>
        <begin position="6"/>
        <end position="48"/>
    </location>
</feature>
<reference evidence="5" key="1">
    <citation type="submission" date="2019-07" db="EMBL/GenBank/DDBJ databases">
        <authorList>
            <person name="Dittberner H."/>
        </authorList>
    </citation>
    <scope>NUCLEOTIDE SEQUENCE [LARGE SCALE GENOMIC DNA]</scope>
</reference>
<organism evidence="5 6">
    <name type="scientific">Arabis nemorensis</name>
    <dbReference type="NCBI Taxonomy" id="586526"/>
    <lineage>
        <taxon>Eukaryota</taxon>
        <taxon>Viridiplantae</taxon>
        <taxon>Streptophyta</taxon>
        <taxon>Embryophyta</taxon>
        <taxon>Tracheophyta</taxon>
        <taxon>Spermatophyta</taxon>
        <taxon>Magnoliopsida</taxon>
        <taxon>eudicotyledons</taxon>
        <taxon>Gunneridae</taxon>
        <taxon>Pentapetalae</taxon>
        <taxon>rosids</taxon>
        <taxon>malvids</taxon>
        <taxon>Brassicales</taxon>
        <taxon>Brassicaceae</taxon>
        <taxon>Arabideae</taxon>
        <taxon>Arabis</taxon>
    </lineage>
</organism>
<dbReference type="OrthoDB" id="1024009at2759"/>
<evidence type="ECO:0000256" key="3">
    <source>
        <dbReference type="ARBA" id="ARBA00022801"/>
    </source>
</evidence>
<dbReference type="Pfam" id="PF02902">
    <property type="entry name" value="Peptidase_C48"/>
    <property type="match status" value="1"/>
</dbReference>
<dbReference type="Proteomes" id="UP000489600">
    <property type="component" value="Unassembled WGS sequence"/>
</dbReference>
<name>A0A565CCA7_9BRAS</name>
<keyword evidence="3" id="KW-0378">Hydrolase</keyword>
<dbReference type="GO" id="GO:0008234">
    <property type="term" value="F:cysteine-type peptidase activity"/>
    <property type="evidence" value="ECO:0007669"/>
    <property type="project" value="InterPro"/>
</dbReference>
<comment type="caution">
    <text evidence="5">The sequence shown here is derived from an EMBL/GenBank/DDBJ whole genome shotgun (WGS) entry which is preliminary data.</text>
</comment>
<sequence length="75" mass="8507">MEKHPSCGVYTLKYIECLVLGCKFDGLSDKIIQDMRLKLAAEIFDEMPEPCSVMCNPLLHGEDIDEVELITKSKM</sequence>
<dbReference type="SUPFAM" id="SSF54001">
    <property type="entry name" value="Cysteine proteinases"/>
    <property type="match status" value="1"/>
</dbReference>
<evidence type="ECO:0000259" key="4">
    <source>
        <dbReference type="Pfam" id="PF02902"/>
    </source>
</evidence>
<dbReference type="Gene3D" id="3.40.395.10">
    <property type="entry name" value="Adenoviral Proteinase, Chain A"/>
    <property type="match status" value="1"/>
</dbReference>
<evidence type="ECO:0000313" key="6">
    <source>
        <dbReference type="Proteomes" id="UP000489600"/>
    </source>
</evidence>
<protein>
    <recommendedName>
        <fullName evidence="4">Ubiquitin-like protease family profile domain-containing protein</fullName>
    </recommendedName>
</protein>
<keyword evidence="2" id="KW-0645">Protease</keyword>
<keyword evidence="6" id="KW-1185">Reference proteome</keyword>
<comment type="similarity">
    <text evidence="1">Belongs to the peptidase C48 family.</text>
</comment>
<evidence type="ECO:0000256" key="2">
    <source>
        <dbReference type="ARBA" id="ARBA00022670"/>
    </source>
</evidence>
<dbReference type="AlphaFoldDB" id="A0A565CCA7"/>
<dbReference type="GO" id="GO:0006508">
    <property type="term" value="P:proteolysis"/>
    <property type="evidence" value="ECO:0007669"/>
    <property type="project" value="UniProtKB-KW"/>
</dbReference>
<dbReference type="EMBL" id="CABITT030000007">
    <property type="protein sequence ID" value="VVB11330.1"/>
    <property type="molecule type" value="Genomic_DNA"/>
</dbReference>
<evidence type="ECO:0000313" key="5">
    <source>
        <dbReference type="EMBL" id="VVB11330.1"/>
    </source>
</evidence>